<dbReference type="AlphaFoldDB" id="A0A832I879"/>
<evidence type="ECO:0008006" key="3">
    <source>
        <dbReference type="Google" id="ProtNLM"/>
    </source>
</evidence>
<reference evidence="2" key="1">
    <citation type="journal article" date="2020" name="mSystems">
        <title>Genome- and Community-Level Interaction Insights into Carbon Utilization and Element Cycling Functions of Hydrothermarchaeota in Hydrothermal Sediment.</title>
        <authorList>
            <person name="Zhou Z."/>
            <person name="Liu Y."/>
            <person name="Xu W."/>
            <person name="Pan J."/>
            <person name="Luo Z.H."/>
            <person name="Li M."/>
        </authorList>
    </citation>
    <scope>NUCLEOTIDE SEQUENCE [LARGE SCALE GENOMIC DNA]</scope>
    <source>
        <strain evidence="2">SpSt-381</strain>
    </source>
</reference>
<protein>
    <recommendedName>
        <fullName evidence="3">TlpA family protein disulfide reductase</fullName>
    </recommendedName>
</protein>
<dbReference type="EMBL" id="DSQF01000004">
    <property type="protein sequence ID" value="HGZ42402.1"/>
    <property type="molecule type" value="Genomic_DNA"/>
</dbReference>
<feature type="chain" id="PRO_5032599057" description="TlpA family protein disulfide reductase" evidence="1">
    <location>
        <begin position="24"/>
        <end position="378"/>
    </location>
</feature>
<dbReference type="Gene3D" id="3.40.30.10">
    <property type="entry name" value="Glutaredoxin"/>
    <property type="match status" value="1"/>
</dbReference>
<feature type="signal peptide" evidence="1">
    <location>
        <begin position="1"/>
        <end position="23"/>
    </location>
</feature>
<organism evidence="2">
    <name type="scientific">Eiseniibacteriota bacterium</name>
    <dbReference type="NCBI Taxonomy" id="2212470"/>
    <lineage>
        <taxon>Bacteria</taxon>
        <taxon>Candidatus Eiseniibacteriota</taxon>
    </lineage>
</organism>
<sequence length="378" mass="39109">MRRGFLVALGAAALLALSLAAVSAWPPARALVRRALGAAYREREIVPPDLAAPAVGARPALAGLAWLRGAAPAPGDLEGRALVVAIAAHDDPRAPRVLAAVQAWHDAYARRGVRAFAVLSAALDATRDTAAAAGLARRTGVTFPVAWDATGAAAATRDGAPEVLVVDATGALRFRAGCAELAWADLALRRAVARLAPSVRAGPAPDTLAWGARLDCPEPRRIALGAGAVARGPLAGAAAGRTQVFTTQFRFQEEGAAWTPVPVGRWIPRRDGLEAARAGAADFLAIRYHAGAASIVASPPREGPAKLWILLDDDWLPPAAMGEDARREPGGGAYVEVTEPRLYRVARGAGGVLRLSPGRAGLVLHALTFEDPSGPARP</sequence>
<evidence type="ECO:0000313" key="2">
    <source>
        <dbReference type="EMBL" id="HGZ42402.1"/>
    </source>
</evidence>
<dbReference type="InterPro" id="IPR036249">
    <property type="entry name" value="Thioredoxin-like_sf"/>
</dbReference>
<gene>
    <name evidence="2" type="ORF">ENR23_03065</name>
</gene>
<evidence type="ECO:0000256" key="1">
    <source>
        <dbReference type="SAM" id="SignalP"/>
    </source>
</evidence>
<proteinExistence type="predicted"/>
<comment type="caution">
    <text evidence="2">The sequence shown here is derived from an EMBL/GenBank/DDBJ whole genome shotgun (WGS) entry which is preliminary data.</text>
</comment>
<keyword evidence="1" id="KW-0732">Signal</keyword>
<name>A0A832I879_UNCEI</name>
<accession>A0A832I879</accession>
<dbReference type="SUPFAM" id="SSF52833">
    <property type="entry name" value="Thioredoxin-like"/>
    <property type="match status" value="1"/>
</dbReference>